<reference evidence="2 3" key="1">
    <citation type="submission" date="2018-11" db="EMBL/GenBank/DDBJ databases">
        <title>Genome sequence of Apiotrichum porosum DSM 27194.</title>
        <authorList>
            <person name="Aliyu H."/>
            <person name="Gorte O."/>
            <person name="Ochsenreither K."/>
        </authorList>
    </citation>
    <scope>NUCLEOTIDE SEQUENCE [LARGE SCALE GENOMIC DNA]</scope>
    <source>
        <strain evidence="2 3">DSM 27194</strain>
    </source>
</reference>
<dbReference type="Pfam" id="PF10974">
    <property type="entry name" value="DUF2804"/>
    <property type="match status" value="1"/>
</dbReference>
<keyword evidence="3" id="KW-1185">Reference proteome</keyword>
<dbReference type="InterPro" id="IPR021243">
    <property type="entry name" value="DUF2804"/>
</dbReference>
<protein>
    <recommendedName>
        <fullName evidence="4">AttH domain-containing protein</fullName>
    </recommendedName>
</protein>
<dbReference type="OrthoDB" id="4763727at2759"/>
<evidence type="ECO:0000256" key="1">
    <source>
        <dbReference type="SAM" id="MobiDB-lite"/>
    </source>
</evidence>
<sequence length="334" mass="37185">MARREITEPTVLATPNGDLAPDAGGWSRKPLHTSDNIPHGLYYLWRTKKWDYWGITTPELVLGLTVADLDYANFVQVYLYDRSTKETIAEEHAPLLNGRGVELPTSLPPLKVYGSSNGITLDFEEVDTSRTIIRVKSPRVTAELTVDTSGESLSVAVPWGKARYFYTVKAPSLPVTGTVTIDGSRTHTVGQDAFAVLDRGRGRWNYRNVWNWAAAGGVNPDGQRIGFTLGANAKPNGDTENALVVDKVLDFGHPQIKWEYNIDKPEEPWTLKADWIEATVTPWHVRKASINRLLVASSTIQVFGDWSGWARLKDGTRVSLDGLTGFAEEAWQRY</sequence>
<dbReference type="PANTHER" id="PTHR35868:SF3">
    <property type="entry name" value="DUF2804 DOMAIN-CONTAINING PROTEIN"/>
    <property type="match status" value="1"/>
</dbReference>
<evidence type="ECO:0000313" key="3">
    <source>
        <dbReference type="Proteomes" id="UP000279236"/>
    </source>
</evidence>
<feature type="region of interest" description="Disordered" evidence="1">
    <location>
        <begin position="1"/>
        <end position="21"/>
    </location>
</feature>
<dbReference type="PANTHER" id="PTHR35868">
    <property type="entry name" value="DUF2804 DOMAIN-CONTAINING PROTEIN-RELATED"/>
    <property type="match status" value="1"/>
</dbReference>
<comment type="caution">
    <text evidence="2">The sequence shown here is derived from an EMBL/GenBank/DDBJ whole genome shotgun (WGS) entry which is preliminary data.</text>
</comment>
<evidence type="ECO:0008006" key="4">
    <source>
        <dbReference type="Google" id="ProtNLM"/>
    </source>
</evidence>
<accession>A0A427Y4T4</accession>
<dbReference type="EMBL" id="RSCE01000002">
    <property type="protein sequence ID" value="RSH86093.1"/>
    <property type="molecule type" value="Genomic_DNA"/>
</dbReference>
<name>A0A427Y4T4_9TREE</name>
<dbReference type="AlphaFoldDB" id="A0A427Y4T4"/>
<proteinExistence type="predicted"/>
<dbReference type="RefSeq" id="XP_028478878.1">
    <property type="nucleotide sequence ID" value="XM_028619906.1"/>
</dbReference>
<evidence type="ECO:0000313" key="2">
    <source>
        <dbReference type="EMBL" id="RSH86093.1"/>
    </source>
</evidence>
<organism evidence="2 3">
    <name type="scientific">Apiotrichum porosum</name>
    <dbReference type="NCBI Taxonomy" id="105984"/>
    <lineage>
        <taxon>Eukaryota</taxon>
        <taxon>Fungi</taxon>
        <taxon>Dikarya</taxon>
        <taxon>Basidiomycota</taxon>
        <taxon>Agaricomycotina</taxon>
        <taxon>Tremellomycetes</taxon>
        <taxon>Trichosporonales</taxon>
        <taxon>Trichosporonaceae</taxon>
        <taxon>Apiotrichum</taxon>
    </lineage>
</organism>
<dbReference type="Proteomes" id="UP000279236">
    <property type="component" value="Unassembled WGS sequence"/>
</dbReference>
<gene>
    <name evidence="2" type="ORF">EHS24_004314</name>
</gene>
<dbReference type="GeneID" id="39588857"/>